<dbReference type="GO" id="GO:0009073">
    <property type="term" value="P:aromatic amino acid family biosynthetic process"/>
    <property type="evidence" value="ECO:0007669"/>
    <property type="project" value="UniProtKB-KW"/>
</dbReference>
<comment type="catalytic activity">
    <reaction evidence="7">
        <text>shikimate + ATP = 3-phosphoshikimate + ADP + H(+)</text>
        <dbReference type="Rhea" id="RHEA:13121"/>
        <dbReference type="ChEBI" id="CHEBI:15378"/>
        <dbReference type="ChEBI" id="CHEBI:30616"/>
        <dbReference type="ChEBI" id="CHEBI:36208"/>
        <dbReference type="ChEBI" id="CHEBI:145989"/>
        <dbReference type="ChEBI" id="CHEBI:456216"/>
        <dbReference type="EC" id="2.7.1.71"/>
    </reaction>
</comment>
<dbReference type="PANTHER" id="PTHR21087:SF16">
    <property type="entry name" value="SHIKIMATE KINASE 1, CHLOROPLASTIC"/>
    <property type="match status" value="1"/>
</dbReference>
<dbReference type="EC" id="2.7.1.71" evidence="7"/>
<comment type="caution">
    <text evidence="7">Lacks conserved residue(s) required for the propagation of feature annotation.</text>
</comment>
<dbReference type="Proteomes" id="UP000199659">
    <property type="component" value="Unassembled WGS sequence"/>
</dbReference>
<feature type="binding site" evidence="7">
    <location>
        <begin position="12"/>
        <end position="17"/>
    </location>
    <ligand>
        <name>ATP</name>
        <dbReference type="ChEBI" id="CHEBI:30616"/>
    </ligand>
</feature>
<gene>
    <name evidence="7" type="primary">aroK</name>
    <name evidence="8" type="ORF">SAMN05661086_02764</name>
</gene>
<evidence type="ECO:0000256" key="4">
    <source>
        <dbReference type="ARBA" id="ARBA00022777"/>
    </source>
</evidence>
<keyword evidence="7" id="KW-0479">Metal-binding</keyword>
<comment type="similarity">
    <text evidence="7">Belongs to the shikimate kinase family.</text>
</comment>
<dbReference type="InterPro" id="IPR000623">
    <property type="entry name" value="Shikimate_kinase/TSH1"/>
</dbReference>
<feature type="binding site" evidence="7">
    <location>
        <position position="58"/>
    </location>
    <ligand>
        <name>substrate</name>
    </ligand>
</feature>
<dbReference type="GO" id="GO:0008652">
    <property type="term" value="P:amino acid biosynthetic process"/>
    <property type="evidence" value="ECO:0007669"/>
    <property type="project" value="UniProtKB-KW"/>
</dbReference>
<dbReference type="CDD" id="cd00464">
    <property type="entry name" value="SK"/>
    <property type="match status" value="1"/>
</dbReference>
<comment type="subunit">
    <text evidence="7">Monomer.</text>
</comment>
<dbReference type="SUPFAM" id="SSF52540">
    <property type="entry name" value="P-loop containing nucleoside triphosphate hydrolases"/>
    <property type="match status" value="1"/>
</dbReference>
<keyword evidence="7" id="KW-0963">Cytoplasm</keyword>
<evidence type="ECO:0000256" key="3">
    <source>
        <dbReference type="ARBA" id="ARBA00022741"/>
    </source>
</evidence>
<feature type="binding site" evidence="7">
    <location>
        <position position="119"/>
    </location>
    <ligand>
        <name>ATP</name>
        <dbReference type="ChEBI" id="CHEBI:30616"/>
    </ligand>
</feature>
<evidence type="ECO:0000256" key="5">
    <source>
        <dbReference type="ARBA" id="ARBA00022840"/>
    </source>
</evidence>
<comment type="function">
    <text evidence="7">Catalyzes the specific phosphorylation of the 3-hydroxyl group of shikimic acid using ATP as a cosubstrate.</text>
</comment>
<evidence type="ECO:0000256" key="7">
    <source>
        <dbReference type="HAMAP-Rule" id="MF_00109"/>
    </source>
</evidence>
<comment type="pathway">
    <text evidence="7">Metabolic intermediate biosynthesis; chorismate biosynthesis; chorismate from D-erythrose 4-phosphate and phosphoenolpyruvate: step 5/7.</text>
</comment>
<dbReference type="Gene3D" id="3.40.50.300">
    <property type="entry name" value="P-loop containing nucleotide triphosphate hydrolases"/>
    <property type="match status" value="1"/>
</dbReference>
<organism evidence="8 9">
    <name type="scientific">Anaeromicropila populeti</name>
    <dbReference type="NCBI Taxonomy" id="37658"/>
    <lineage>
        <taxon>Bacteria</taxon>
        <taxon>Bacillati</taxon>
        <taxon>Bacillota</taxon>
        <taxon>Clostridia</taxon>
        <taxon>Lachnospirales</taxon>
        <taxon>Lachnospiraceae</taxon>
        <taxon>Anaeromicropila</taxon>
    </lineage>
</organism>
<feature type="binding site" evidence="7">
    <location>
        <position position="138"/>
    </location>
    <ligand>
        <name>substrate</name>
    </ligand>
</feature>
<dbReference type="PANTHER" id="PTHR21087">
    <property type="entry name" value="SHIKIMATE KINASE"/>
    <property type="match status" value="1"/>
</dbReference>
<keyword evidence="5 7" id="KW-0067">ATP-binding</keyword>
<dbReference type="EMBL" id="FOYZ01000011">
    <property type="protein sequence ID" value="SFR95410.1"/>
    <property type="molecule type" value="Genomic_DNA"/>
</dbReference>
<dbReference type="GO" id="GO:0005524">
    <property type="term" value="F:ATP binding"/>
    <property type="evidence" value="ECO:0007669"/>
    <property type="project" value="UniProtKB-UniRule"/>
</dbReference>
<feature type="binding site" evidence="7">
    <location>
        <position position="81"/>
    </location>
    <ligand>
        <name>substrate</name>
    </ligand>
</feature>
<keyword evidence="9" id="KW-1185">Reference proteome</keyword>
<sequence>MKKNIILIGFMGCGKSSVGELLHKAFAYTFIDTDQTIEKDSGTTIRDIFAQKGEAYFRELETKTIEKMAESTEHAVISTGGGLPLRECNAKILKEMGFVVYLRVKGETVLKRLEGDITRPLLQGDNVEEKVKSLMEYRDPIYEVSAHLVLDVDDKDFDSIIDEIKRNYEIMVSR</sequence>
<dbReference type="GO" id="GO:0000287">
    <property type="term" value="F:magnesium ion binding"/>
    <property type="evidence" value="ECO:0007669"/>
    <property type="project" value="UniProtKB-UniRule"/>
</dbReference>
<keyword evidence="4 7" id="KW-0418">Kinase</keyword>
<accession>A0A1I6KWU4</accession>
<keyword evidence="3 7" id="KW-0547">Nucleotide-binding</keyword>
<dbReference type="STRING" id="37658.SAMN05661086_02764"/>
<dbReference type="GO" id="GO:0009423">
    <property type="term" value="P:chorismate biosynthetic process"/>
    <property type="evidence" value="ECO:0007669"/>
    <property type="project" value="UniProtKB-UniRule"/>
</dbReference>
<comment type="subcellular location">
    <subcellularLocation>
        <location evidence="7">Cytoplasm</location>
    </subcellularLocation>
</comment>
<dbReference type="PRINTS" id="PR01100">
    <property type="entry name" value="SHIKIMTKNASE"/>
</dbReference>
<dbReference type="GO" id="GO:0004765">
    <property type="term" value="F:shikimate kinase activity"/>
    <property type="evidence" value="ECO:0007669"/>
    <property type="project" value="UniProtKB-UniRule"/>
</dbReference>
<dbReference type="InterPro" id="IPR031322">
    <property type="entry name" value="Shikimate/glucono_kinase"/>
</dbReference>
<dbReference type="GO" id="GO:0005829">
    <property type="term" value="C:cytosol"/>
    <property type="evidence" value="ECO:0007669"/>
    <property type="project" value="TreeGrafter"/>
</dbReference>
<keyword evidence="2 7" id="KW-0808">Transferase</keyword>
<keyword evidence="6 7" id="KW-0057">Aromatic amino acid biosynthesis</keyword>
<protein>
    <recommendedName>
        <fullName evidence="7">Shikimate kinase</fullName>
        <shortName evidence="7">SK</shortName>
        <ecNumber evidence="7">2.7.1.71</ecNumber>
    </recommendedName>
</protein>
<reference evidence="8 9" key="1">
    <citation type="submission" date="2016-10" db="EMBL/GenBank/DDBJ databases">
        <authorList>
            <person name="de Groot N.N."/>
        </authorList>
    </citation>
    <scope>NUCLEOTIDE SEQUENCE [LARGE SCALE GENOMIC DNA]</scope>
    <source>
        <strain evidence="8 9">743A</strain>
    </source>
</reference>
<evidence type="ECO:0000256" key="2">
    <source>
        <dbReference type="ARBA" id="ARBA00022679"/>
    </source>
</evidence>
<dbReference type="AlphaFoldDB" id="A0A1I6KWU4"/>
<keyword evidence="7" id="KW-0460">Magnesium</keyword>
<evidence type="ECO:0000313" key="9">
    <source>
        <dbReference type="Proteomes" id="UP000199659"/>
    </source>
</evidence>
<dbReference type="RefSeq" id="WP_242940548.1">
    <property type="nucleotide sequence ID" value="NZ_FOYZ01000011.1"/>
</dbReference>
<dbReference type="InterPro" id="IPR027417">
    <property type="entry name" value="P-loop_NTPase"/>
</dbReference>
<keyword evidence="1 7" id="KW-0028">Amino-acid biosynthesis</keyword>
<dbReference type="Pfam" id="PF01202">
    <property type="entry name" value="SKI"/>
    <property type="match status" value="1"/>
</dbReference>
<name>A0A1I6KWU4_9FIRM</name>
<dbReference type="HAMAP" id="MF_00109">
    <property type="entry name" value="Shikimate_kinase"/>
    <property type="match status" value="1"/>
</dbReference>
<dbReference type="UniPathway" id="UPA00053">
    <property type="reaction ID" value="UER00088"/>
</dbReference>
<comment type="cofactor">
    <cofactor evidence="7">
        <name>Mg(2+)</name>
        <dbReference type="ChEBI" id="CHEBI:18420"/>
    </cofactor>
    <text evidence="7">Binds 1 Mg(2+) ion per subunit.</text>
</comment>
<evidence type="ECO:0000313" key="8">
    <source>
        <dbReference type="EMBL" id="SFR95410.1"/>
    </source>
</evidence>
<evidence type="ECO:0000256" key="6">
    <source>
        <dbReference type="ARBA" id="ARBA00023141"/>
    </source>
</evidence>
<feature type="binding site" evidence="7">
    <location>
        <position position="34"/>
    </location>
    <ligand>
        <name>substrate</name>
    </ligand>
</feature>
<evidence type="ECO:0000256" key="1">
    <source>
        <dbReference type="ARBA" id="ARBA00022605"/>
    </source>
</evidence>
<feature type="binding site" evidence="7">
    <location>
        <position position="16"/>
    </location>
    <ligand>
        <name>Mg(2+)</name>
        <dbReference type="ChEBI" id="CHEBI:18420"/>
    </ligand>
</feature>
<proteinExistence type="inferred from homology"/>